<proteinExistence type="predicted"/>
<dbReference type="AlphaFoldDB" id="A0A840YMJ7"/>
<dbReference type="EMBL" id="JACIJF010000006">
    <property type="protein sequence ID" value="MBB5711096.1"/>
    <property type="molecule type" value="Genomic_DNA"/>
</dbReference>
<evidence type="ECO:0000313" key="2">
    <source>
        <dbReference type="EMBL" id="MBB5711096.1"/>
    </source>
</evidence>
<accession>A0A840YMJ7</accession>
<keyword evidence="1" id="KW-0732">Signal</keyword>
<gene>
    <name evidence="2" type="ORF">FHT02_002337</name>
</gene>
<sequence>MLMAMFLASATISQAATQAVEEDEIVVMGQRLNRWTGKYQIRGAKRKCSTKTSSGDREVDNVGCAAFLKCADKYQNLTDAGDGKGISKATRNVLKQDLIGKMKTCITDQRAVLLRELSARRPQ</sequence>
<evidence type="ECO:0008006" key="4">
    <source>
        <dbReference type="Google" id="ProtNLM"/>
    </source>
</evidence>
<dbReference type="Proteomes" id="UP000527143">
    <property type="component" value="Unassembled WGS sequence"/>
</dbReference>
<name>A0A840YMJ7_9SPHN</name>
<evidence type="ECO:0000313" key="3">
    <source>
        <dbReference type="Proteomes" id="UP000527143"/>
    </source>
</evidence>
<feature type="chain" id="PRO_5032559879" description="UrcA family protein" evidence="1">
    <location>
        <begin position="16"/>
        <end position="123"/>
    </location>
</feature>
<evidence type="ECO:0000256" key="1">
    <source>
        <dbReference type="SAM" id="SignalP"/>
    </source>
</evidence>
<keyword evidence="3" id="KW-1185">Reference proteome</keyword>
<feature type="signal peptide" evidence="1">
    <location>
        <begin position="1"/>
        <end position="15"/>
    </location>
</feature>
<comment type="caution">
    <text evidence="2">The sequence shown here is derived from an EMBL/GenBank/DDBJ whole genome shotgun (WGS) entry which is preliminary data.</text>
</comment>
<protein>
    <recommendedName>
        <fullName evidence="4">UrcA family protein</fullName>
    </recommendedName>
</protein>
<organism evidence="2 3">
    <name type="scientific">Sphingomonas xinjiangensis</name>
    <dbReference type="NCBI Taxonomy" id="643568"/>
    <lineage>
        <taxon>Bacteria</taxon>
        <taxon>Pseudomonadati</taxon>
        <taxon>Pseudomonadota</taxon>
        <taxon>Alphaproteobacteria</taxon>
        <taxon>Sphingomonadales</taxon>
        <taxon>Sphingomonadaceae</taxon>
        <taxon>Sphingomonas</taxon>
    </lineage>
</organism>
<dbReference type="RefSeq" id="WP_184087624.1">
    <property type="nucleotide sequence ID" value="NZ_JACIJF010000006.1"/>
</dbReference>
<reference evidence="2 3" key="1">
    <citation type="submission" date="2020-08" db="EMBL/GenBank/DDBJ databases">
        <title>Genomic Encyclopedia of Type Strains, Phase IV (KMG-IV): sequencing the most valuable type-strain genomes for metagenomic binning, comparative biology and taxonomic classification.</title>
        <authorList>
            <person name="Goeker M."/>
        </authorList>
    </citation>
    <scope>NUCLEOTIDE SEQUENCE [LARGE SCALE GENOMIC DNA]</scope>
    <source>
        <strain evidence="2 3">DSM 26736</strain>
    </source>
</reference>